<feature type="region of interest" description="Disordered" evidence="1">
    <location>
        <begin position="23"/>
        <end position="56"/>
    </location>
</feature>
<dbReference type="AlphaFoldDB" id="A0AAI8TYJ1"/>
<feature type="chain" id="PRO_5042546070" description="PepSY domain-containing protein" evidence="2">
    <location>
        <begin position="23"/>
        <end position="195"/>
    </location>
</feature>
<accession>A0AAI8TYJ1</accession>
<dbReference type="Pfam" id="PF03413">
    <property type="entry name" value="PepSY"/>
    <property type="match status" value="1"/>
</dbReference>
<proteinExistence type="predicted"/>
<dbReference type="Proteomes" id="UP001241092">
    <property type="component" value="Chromosome"/>
</dbReference>
<name>A0AAI8TYJ1_MYCME</name>
<dbReference type="RefSeq" id="WP_276824460.1">
    <property type="nucleotide sequence ID" value="NZ_AP027452.1"/>
</dbReference>
<dbReference type="PROSITE" id="PS51257">
    <property type="entry name" value="PROKAR_LIPOPROTEIN"/>
    <property type="match status" value="1"/>
</dbReference>
<evidence type="ECO:0000259" key="3">
    <source>
        <dbReference type="Pfam" id="PF03413"/>
    </source>
</evidence>
<gene>
    <name evidence="4" type="ORF">hbim_05156</name>
</gene>
<dbReference type="InterPro" id="IPR025711">
    <property type="entry name" value="PepSY"/>
</dbReference>
<dbReference type="EMBL" id="AP027452">
    <property type="protein sequence ID" value="BDY31204.1"/>
    <property type="molecule type" value="Genomic_DNA"/>
</dbReference>
<evidence type="ECO:0000313" key="5">
    <source>
        <dbReference type="Proteomes" id="UP001241092"/>
    </source>
</evidence>
<feature type="domain" description="PepSY" evidence="3">
    <location>
        <begin position="140"/>
        <end position="194"/>
    </location>
</feature>
<reference evidence="4" key="1">
    <citation type="submission" date="2023-03" db="EMBL/GenBank/DDBJ databases">
        <title>Draft genome sequence of a Mycolicibacterium mageritense strain H4_3_1 isolated from a hybrid biological-inorganic system reactor.</title>
        <authorList>
            <person name="Feng X."/>
            <person name="Kazama D."/>
            <person name="Sato K."/>
            <person name="Kobayashi H."/>
        </authorList>
    </citation>
    <scope>NUCLEOTIDE SEQUENCE</scope>
    <source>
        <strain evidence="4">H4_3_1</strain>
    </source>
</reference>
<evidence type="ECO:0000256" key="2">
    <source>
        <dbReference type="SAM" id="SignalP"/>
    </source>
</evidence>
<dbReference type="Gene3D" id="3.10.450.40">
    <property type="match status" value="1"/>
</dbReference>
<keyword evidence="2" id="KW-0732">Signal</keyword>
<sequence length="195" mass="20102">MVVRLAAVFGSFLAAVTVGCGADSSTESQATPSPTATSPAATQTTPGAPTTGRSDTAPVAAAQAALRTAAGAVPNGRPFDLEIDSRGTEQVFDVKVASDANEFKILVDSSGNRVVTQQQKSTPDDDIAKLQGIQTDAVRALTTAGEQAGDAAFDEMEIDTNAAHTVVWKVQFVRADGSEVEYEVDAQTGTVIATR</sequence>
<feature type="signal peptide" evidence="2">
    <location>
        <begin position="1"/>
        <end position="22"/>
    </location>
</feature>
<organism evidence="4 5">
    <name type="scientific">Mycolicibacterium mageritense</name>
    <name type="common">Mycobacterium mageritense</name>
    <dbReference type="NCBI Taxonomy" id="53462"/>
    <lineage>
        <taxon>Bacteria</taxon>
        <taxon>Bacillati</taxon>
        <taxon>Actinomycetota</taxon>
        <taxon>Actinomycetes</taxon>
        <taxon>Mycobacteriales</taxon>
        <taxon>Mycobacteriaceae</taxon>
        <taxon>Mycolicibacterium</taxon>
    </lineage>
</organism>
<evidence type="ECO:0000313" key="4">
    <source>
        <dbReference type="EMBL" id="BDY31204.1"/>
    </source>
</evidence>
<protein>
    <recommendedName>
        <fullName evidence="3">PepSY domain-containing protein</fullName>
    </recommendedName>
</protein>
<evidence type="ECO:0000256" key="1">
    <source>
        <dbReference type="SAM" id="MobiDB-lite"/>
    </source>
</evidence>
<feature type="compositionally biased region" description="Low complexity" evidence="1">
    <location>
        <begin position="24"/>
        <end position="56"/>
    </location>
</feature>